<name>A0A101HKM6_9BACT</name>
<reference evidence="3" key="1">
    <citation type="journal article" date="2015" name="MBio">
        <title>Genome-Resolved Metagenomic Analysis Reveals Roles for Candidate Phyla and Other Microbial Community Members in Biogeochemical Transformations in Oil Reservoirs.</title>
        <authorList>
            <person name="Hu P."/>
            <person name="Tom L."/>
            <person name="Singh A."/>
            <person name="Thomas B.C."/>
            <person name="Baker B.J."/>
            <person name="Piceno Y.M."/>
            <person name="Andersen G.L."/>
            <person name="Banfield J.F."/>
        </authorList>
    </citation>
    <scope>NUCLEOTIDE SEQUENCE [LARGE SCALE GENOMIC DNA]</scope>
</reference>
<dbReference type="Proteomes" id="UP000053860">
    <property type="component" value="Unassembled WGS sequence"/>
</dbReference>
<keyword evidence="1" id="KW-0472">Membrane</keyword>
<gene>
    <name evidence="2" type="ORF">XD92_0237</name>
</gene>
<feature type="transmembrane region" description="Helical" evidence="1">
    <location>
        <begin position="101"/>
        <end position="122"/>
    </location>
</feature>
<dbReference type="AlphaFoldDB" id="A0A101HKM6"/>
<proteinExistence type="predicted"/>
<keyword evidence="1" id="KW-1133">Transmembrane helix</keyword>
<sequence>MRAGYRFIKKIIMMEKYSEQEEDKKFRQMLASTKIDAPENLKHRIMQQIETEKALAPQSVEPKKEPGNMLREMGAIFGTMYAVLAAMVAGVYFLVGKEFLLSAQFLGSVILVASIFSLLWLISRLDSHLREKKRTR</sequence>
<evidence type="ECO:0008006" key="4">
    <source>
        <dbReference type="Google" id="ProtNLM"/>
    </source>
</evidence>
<protein>
    <recommendedName>
        <fullName evidence="4">DUF2335 domain-containing protein</fullName>
    </recommendedName>
</protein>
<organism evidence="2 3">
    <name type="scientific">Proteiniphilum acetatigenes</name>
    <dbReference type="NCBI Taxonomy" id="294710"/>
    <lineage>
        <taxon>Bacteria</taxon>
        <taxon>Pseudomonadati</taxon>
        <taxon>Bacteroidota</taxon>
        <taxon>Bacteroidia</taxon>
        <taxon>Bacteroidales</taxon>
        <taxon>Dysgonomonadaceae</taxon>
        <taxon>Proteiniphilum</taxon>
    </lineage>
</organism>
<evidence type="ECO:0000313" key="3">
    <source>
        <dbReference type="Proteomes" id="UP000053860"/>
    </source>
</evidence>
<comment type="caution">
    <text evidence="2">The sequence shown here is derived from an EMBL/GenBank/DDBJ whole genome shotgun (WGS) entry which is preliminary data.</text>
</comment>
<feature type="transmembrane region" description="Helical" evidence="1">
    <location>
        <begin position="73"/>
        <end position="95"/>
    </location>
</feature>
<evidence type="ECO:0000313" key="2">
    <source>
        <dbReference type="EMBL" id="KUK78548.1"/>
    </source>
</evidence>
<evidence type="ECO:0000256" key="1">
    <source>
        <dbReference type="SAM" id="Phobius"/>
    </source>
</evidence>
<keyword evidence="1" id="KW-0812">Transmembrane</keyword>
<dbReference type="EMBL" id="LGGN01000022">
    <property type="protein sequence ID" value="KUK78548.1"/>
    <property type="molecule type" value="Genomic_DNA"/>
</dbReference>
<accession>A0A101HKM6</accession>